<sequence>MGVKGEVVTYPFLI</sequence>
<name>A0A0A8YH81_ARUDO</name>
<reference evidence="1" key="1">
    <citation type="submission" date="2014-09" db="EMBL/GenBank/DDBJ databases">
        <authorList>
            <person name="Magalhaes I.L.F."/>
            <person name="Oliveira U."/>
            <person name="Santos F.R."/>
            <person name="Vidigal T.H.D.A."/>
            <person name="Brescovit A.D."/>
            <person name="Santos A.J."/>
        </authorList>
    </citation>
    <scope>NUCLEOTIDE SEQUENCE</scope>
    <source>
        <tissue evidence="1">Shoot tissue taken approximately 20 cm above the soil surface</tissue>
    </source>
</reference>
<organism evidence="1">
    <name type="scientific">Arundo donax</name>
    <name type="common">Giant reed</name>
    <name type="synonym">Donax arundinaceus</name>
    <dbReference type="NCBI Taxonomy" id="35708"/>
    <lineage>
        <taxon>Eukaryota</taxon>
        <taxon>Viridiplantae</taxon>
        <taxon>Streptophyta</taxon>
        <taxon>Embryophyta</taxon>
        <taxon>Tracheophyta</taxon>
        <taxon>Spermatophyta</taxon>
        <taxon>Magnoliopsida</taxon>
        <taxon>Liliopsida</taxon>
        <taxon>Poales</taxon>
        <taxon>Poaceae</taxon>
        <taxon>PACMAD clade</taxon>
        <taxon>Arundinoideae</taxon>
        <taxon>Arundineae</taxon>
        <taxon>Arundo</taxon>
    </lineage>
</organism>
<dbReference type="EMBL" id="GBRH01272604">
    <property type="protein sequence ID" value="JAD25291.1"/>
    <property type="molecule type" value="Transcribed_RNA"/>
</dbReference>
<reference evidence="1" key="2">
    <citation type="journal article" date="2015" name="Data Brief">
        <title>Shoot transcriptome of the giant reed, Arundo donax.</title>
        <authorList>
            <person name="Barrero R.A."/>
            <person name="Guerrero F.D."/>
            <person name="Moolhuijzen P."/>
            <person name="Goolsby J.A."/>
            <person name="Tidwell J."/>
            <person name="Bellgard S.E."/>
            <person name="Bellgard M.I."/>
        </authorList>
    </citation>
    <scope>NUCLEOTIDE SEQUENCE</scope>
    <source>
        <tissue evidence="1">Shoot tissue taken approximately 20 cm above the soil surface</tissue>
    </source>
</reference>
<evidence type="ECO:0000313" key="1">
    <source>
        <dbReference type="EMBL" id="JAD25291.1"/>
    </source>
</evidence>
<protein>
    <submittedName>
        <fullName evidence="1">Uncharacterized protein</fullName>
    </submittedName>
</protein>
<proteinExistence type="predicted"/>
<accession>A0A0A8YH81</accession>